<dbReference type="KEGG" id="htx:EKK97_00690"/>
<dbReference type="Pfam" id="PF11319">
    <property type="entry name" value="VasI"/>
    <property type="match status" value="1"/>
</dbReference>
<keyword evidence="3" id="KW-1185">Reference proteome</keyword>
<evidence type="ECO:0000256" key="1">
    <source>
        <dbReference type="SAM" id="SignalP"/>
    </source>
</evidence>
<reference evidence="2 3" key="1">
    <citation type="submission" date="2019-01" db="EMBL/GenBank/DDBJ databases">
        <title>Complete genome of a denitifying bacterium Halomons sp. BC-M4-5.</title>
        <authorList>
            <person name="Wang L."/>
            <person name="Shao Z."/>
        </authorList>
    </citation>
    <scope>NUCLEOTIDE SEQUENCE [LARGE SCALE GENOMIC DNA]</scope>
    <source>
        <strain evidence="2 3">BC-M4-5</strain>
    </source>
</reference>
<keyword evidence="1" id="KW-0732">Signal</keyword>
<dbReference type="OrthoDB" id="7831428at2"/>
<sequence>MSSTLIFRSVPWLALATSMALNASAQADTASETLVRQAHECVALESRLERLGCYDALFQARAEAPVTDDPRPALWHAVNAQEAERGDDDMGLLVREDAAGVRISVPALGSVPPRPQLVMACEKTITRFQLHLPQALHAPRVQVRMRAGARELEQTWQARDGGYVVSGGRGLPAIATLQQLLDADELTFSSDQATLDGLRFEVAGLRQAIQPLRDACRW</sequence>
<accession>A0A6I6SJ15</accession>
<organism evidence="2 3">
    <name type="scientific">Billgrantia tianxiuensis</name>
    <dbReference type="NCBI Taxonomy" id="2497861"/>
    <lineage>
        <taxon>Bacteria</taxon>
        <taxon>Pseudomonadati</taxon>
        <taxon>Pseudomonadota</taxon>
        <taxon>Gammaproteobacteria</taxon>
        <taxon>Oceanospirillales</taxon>
        <taxon>Halomonadaceae</taxon>
        <taxon>Billgrantia</taxon>
    </lineage>
</organism>
<gene>
    <name evidence="2" type="primary">tagO</name>
    <name evidence="2" type="ORF">EKK97_00690</name>
</gene>
<name>A0A6I6SJ15_9GAMM</name>
<proteinExistence type="predicted"/>
<dbReference type="EMBL" id="CP035042">
    <property type="protein sequence ID" value="QHC48404.1"/>
    <property type="molecule type" value="Genomic_DNA"/>
</dbReference>
<evidence type="ECO:0000313" key="2">
    <source>
        <dbReference type="EMBL" id="QHC48404.1"/>
    </source>
</evidence>
<dbReference type="NCBIfam" id="TIGR03360">
    <property type="entry name" value="VI_minor_1"/>
    <property type="match status" value="1"/>
</dbReference>
<dbReference type="RefSeq" id="WP_159547979.1">
    <property type="nucleotide sequence ID" value="NZ_CP035042.1"/>
</dbReference>
<feature type="signal peptide" evidence="1">
    <location>
        <begin position="1"/>
        <end position="27"/>
    </location>
</feature>
<dbReference type="AlphaFoldDB" id="A0A6I6SJ15"/>
<dbReference type="InterPro" id="IPR017738">
    <property type="entry name" value="T6SS-assoc_VCA0118"/>
</dbReference>
<protein>
    <submittedName>
        <fullName evidence="2">Type VI secretion system-associated protein TagO</fullName>
    </submittedName>
</protein>
<evidence type="ECO:0000313" key="3">
    <source>
        <dbReference type="Proteomes" id="UP000464013"/>
    </source>
</evidence>
<feature type="chain" id="PRO_5026017602" evidence="1">
    <location>
        <begin position="28"/>
        <end position="218"/>
    </location>
</feature>
<dbReference type="Proteomes" id="UP000464013">
    <property type="component" value="Chromosome"/>
</dbReference>